<organism evidence="1">
    <name type="scientific">Arundo donax</name>
    <name type="common">Giant reed</name>
    <name type="synonym">Donax arundinaceus</name>
    <dbReference type="NCBI Taxonomy" id="35708"/>
    <lineage>
        <taxon>Eukaryota</taxon>
        <taxon>Viridiplantae</taxon>
        <taxon>Streptophyta</taxon>
        <taxon>Embryophyta</taxon>
        <taxon>Tracheophyta</taxon>
        <taxon>Spermatophyta</taxon>
        <taxon>Magnoliopsida</taxon>
        <taxon>Liliopsida</taxon>
        <taxon>Poales</taxon>
        <taxon>Poaceae</taxon>
        <taxon>PACMAD clade</taxon>
        <taxon>Arundinoideae</taxon>
        <taxon>Arundineae</taxon>
        <taxon>Arundo</taxon>
    </lineage>
</organism>
<name>A0A0A8ZP54_ARUDO</name>
<sequence>MPTTRWLQLIESRIFIILNYFCD</sequence>
<dbReference type="EMBL" id="GBRH01256706">
    <property type="protein sequence ID" value="JAD41189.1"/>
    <property type="molecule type" value="Transcribed_RNA"/>
</dbReference>
<proteinExistence type="predicted"/>
<reference evidence="1" key="1">
    <citation type="submission" date="2014-09" db="EMBL/GenBank/DDBJ databases">
        <authorList>
            <person name="Magalhaes I.L.F."/>
            <person name="Oliveira U."/>
            <person name="Santos F.R."/>
            <person name="Vidigal T.H.D.A."/>
            <person name="Brescovit A.D."/>
            <person name="Santos A.J."/>
        </authorList>
    </citation>
    <scope>NUCLEOTIDE SEQUENCE</scope>
    <source>
        <tissue evidence="1">Shoot tissue taken approximately 20 cm above the soil surface</tissue>
    </source>
</reference>
<dbReference type="AlphaFoldDB" id="A0A0A8ZP54"/>
<protein>
    <submittedName>
        <fullName evidence="1">Uncharacterized protein</fullName>
    </submittedName>
</protein>
<accession>A0A0A8ZP54</accession>
<reference evidence="1" key="2">
    <citation type="journal article" date="2015" name="Data Brief">
        <title>Shoot transcriptome of the giant reed, Arundo donax.</title>
        <authorList>
            <person name="Barrero R.A."/>
            <person name="Guerrero F.D."/>
            <person name="Moolhuijzen P."/>
            <person name="Goolsby J.A."/>
            <person name="Tidwell J."/>
            <person name="Bellgard S.E."/>
            <person name="Bellgard M.I."/>
        </authorList>
    </citation>
    <scope>NUCLEOTIDE SEQUENCE</scope>
    <source>
        <tissue evidence="1">Shoot tissue taken approximately 20 cm above the soil surface</tissue>
    </source>
</reference>
<evidence type="ECO:0000313" key="1">
    <source>
        <dbReference type="EMBL" id="JAD41189.1"/>
    </source>
</evidence>